<gene>
    <name evidence="2" type="ORF">P4O66_015093</name>
</gene>
<comment type="caution">
    <text evidence="2">The sequence shown here is derived from an EMBL/GenBank/DDBJ whole genome shotgun (WGS) entry which is preliminary data.</text>
</comment>
<reference evidence="2" key="1">
    <citation type="submission" date="2023-03" db="EMBL/GenBank/DDBJ databases">
        <title>Electrophorus voltai genome.</title>
        <authorList>
            <person name="Bian C."/>
        </authorList>
    </citation>
    <scope>NUCLEOTIDE SEQUENCE</scope>
    <source>
        <strain evidence="2">CB-2022</strain>
        <tissue evidence="2">Muscle</tissue>
    </source>
</reference>
<organism evidence="2 3">
    <name type="scientific">Electrophorus voltai</name>
    <dbReference type="NCBI Taxonomy" id="2609070"/>
    <lineage>
        <taxon>Eukaryota</taxon>
        <taxon>Metazoa</taxon>
        <taxon>Chordata</taxon>
        <taxon>Craniata</taxon>
        <taxon>Vertebrata</taxon>
        <taxon>Euteleostomi</taxon>
        <taxon>Actinopterygii</taxon>
        <taxon>Neopterygii</taxon>
        <taxon>Teleostei</taxon>
        <taxon>Ostariophysi</taxon>
        <taxon>Gymnotiformes</taxon>
        <taxon>Gymnotoidei</taxon>
        <taxon>Gymnotidae</taxon>
        <taxon>Electrophorus</taxon>
    </lineage>
</organism>
<evidence type="ECO:0000313" key="3">
    <source>
        <dbReference type="Proteomes" id="UP001239994"/>
    </source>
</evidence>
<dbReference type="Proteomes" id="UP001239994">
    <property type="component" value="Unassembled WGS sequence"/>
</dbReference>
<dbReference type="EMBL" id="JAROKS010000022">
    <property type="protein sequence ID" value="KAK1789145.1"/>
    <property type="molecule type" value="Genomic_DNA"/>
</dbReference>
<proteinExistence type="predicted"/>
<evidence type="ECO:0000256" key="1">
    <source>
        <dbReference type="SAM" id="MobiDB-lite"/>
    </source>
</evidence>
<sequence>MSEFVREDGRMKEKKGVKTVQWPSTVRKKGQPYYVLQFWWYNSPHHPISKQMSPTPRERSSRSAQRRCRKQHSGMRWRRRCAERLRASGGEASGMLVVQEEWAQCQMTLASGNTGLGLSTRGSEGSLSGNITPVALCCDGAGRGGRIIALYGDSKLRGTKPELSAFSA</sequence>
<protein>
    <submittedName>
        <fullName evidence="2">Uncharacterized protein</fullName>
    </submittedName>
</protein>
<name>A0AAD8YY74_9TELE</name>
<accession>A0AAD8YY74</accession>
<feature type="region of interest" description="Disordered" evidence="1">
    <location>
        <begin position="47"/>
        <end position="73"/>
    </location>
</feature>
<dbReference type="AlphaFoldDB" id="A0AAD8YY74"/>
<evidence type="ECO:0000313" key="2">
    <source>
        <dbReference type="EMBL" id="KAK1789145.1"/>
    </source>
</evidence>
<keyword evidence="3" id="KW-1185">Reference proteome</keyword>
<feature type="compositionally biased region" description="Basic residues" evidence="1">
    <location>
        <begin position="64"/>
        <end position="73"/>
    </location>
</feature>